<dbReference type="GO" id="GO:0016757">
    <property type="term" value="F:glycosyltransferase activity"/>
    <property type="evidence" value="ECO:0007669"/>
    <property type="project" value="UniProtKB-KW"/>
</dbReference>
<evidence type="ECO:0000313" key="2">
    <source>
        <dbReference type="EMBL" id="MCH7410830.1"/>
    </source>
</evidence>
<sequence length="441" mass="50735">MKQSTKILILNQPFDNNTGGGITLSNLFEGIDSDKVAVVCSAQLINSNTNFEKCRHYYQLGVIEQKWLFPFSLLRSNNHSGSVRKSFPNPESLAEIPQKPTLKSTLVNKVFFPFIGYSGIYHSIFSLKLSPKLISWIKDFDPDIIYAQAQSLQEVRFCQEIKDKFGLPFIFHMMDDWISLPGQSFISKLIWKKKIALEFEKLLKASDKVFTISDYMSKEYLRRYGIKSDVFHNPVDDDFWGQHQKQLMALNDSPTILYAGRVGLSIDESLIMMANAVNRLNQIYKTQVKFVIQTEKKPNWVDKYNYVYHKRQVPYVDLPAAFSSADILFLPYDFSKKSIDFIKYSMPTKASEYMISGTPILILAPKDTAIVDDALNLGWAQVLTEERLEKLVDMIATLLFNKELRTQITDNAKRLAKQVHSKRIVQERFFKNLHESAGAKV</sequence>
<evidence type="ECO:0000259" key="1">
    <source>
        <dbReference type="Pfam" id="PF13439"/>
    </source>
</evidence>
<dbReference type="EC" id="2.4.-.-" evidence="2"/>
<dbReference type="Proteomes" id="UP001165489">
    <property type="component" value="Unassembled WGS sequence"/>
</dbReference>
<gene>
    <name evidence="2" type="ORF">MM239_15590</name>
</gene>
<reference evidence="2" key="1">
    <citation type="submission" date="2022-03" db="EMBL/GenBank/DDBJ databases">
        <title>De novo assembled genomes of Belliella spp. (Cyclobacteriaceae) strains.</title>
        <authorList>
            <person name="Szabo A."/>
            <person name="Korponai K."/>
            <person name="Felfoldi T."/>
        </authorList>
    </citation>
    <scope>NUCLEOTIDE SEQUENCE</scope>
    <source>
        <strain evidence="2">DSM 111904</strain>
    </source>
</reference>
<organism evidence="2 3">
    <name type="scientific">Belliella filtrata</name>
    <dbReference type="NCBI Taxonomy" id="2923435"/>
    <lineage>
        <taxon>Bacteria</taxon>
        <taxon>Pseudomonadati</taxon>
        <taxon>Bacteroidota</taxon>
        <taxon>Cytophagia</taxon>
        <taxon>Cytophagales</taxon>
        <taxon>Cyclobacteriaceae</taxon>
        <taxon>Belliella</taxon>
    </lineage>
</organism>
<keyword evidence="2" id="KW-0328">Glycosyltransferase</keyword>
<accession>A0ABS9V4B7</accession>
<dbReference type="PANTHER" id="PTHR45947:SF3">
    <property type="entry name" value="SULFOQUINOVOSYL TRANSFERASE SQD2"/>
    <property type="match status" value="1"/>
</dbReference>
<dbReference type="PANTHER" id="PTHR45947">
    <property type="entry name" value="SULFOQUINOVOSYL TRANSFERASE SQD2"/>
    <property type="match status" value="1"/>
</dbReference>
<dbReference type="EMBL" id="JAKZGP010000048">
    <property type="protein sequence ID" value="MCH7410830.1"/>
    <property type="molecule type" value="Genomic_DNA"/>
</dbReference>
<keyword evidence="2" id="KW-0808">Transferase</keyword>
<protein>
    <submittedName>
        <fullName evidence="2">Glycosyltransferase</fullName>
        <ecNumber evidence="2">2.4.-.-</ecNumber>
    </submittedName>
</protein>
<dbReference type="Gene3D" id="3.40.50.2000">
    <property type="entry name" value="Glycogen Phosphorylase B"/>
    <property type="match status" value="2"/>
</dbReference>
<dbReference type="InterPro" id="IPR050194">
    <property type="entry name" value="Glycosyltransferase_grp1"/>
</dbReference>
<proteinExistence type="predicted"/>
<feature type="domain" description="Glycosyltransferase subfamily 4-like N-terminal" evidence="1">
    <location>
        <begin position="113"/>
        <end position="238"/>
    </location>
</feature>
<keyword evidence="3" id="KW-1185">Reference proteome</keyword>
<dbReference type="SUPFAM" id="SSF53756">
    <property type="entry name" value="UDP-Glycosyltransferase/glycogen phosphorylase"/>
    <property type="match status" value="1"/>
</dbReference>
<dbReference type="RefSeq" id="WP_241349189.1">
    <property type="nucleotide sequence ID" value="NZ_JAKZGP010000048.1"/>
</dbReference>
<dbReference type="InterPro" id="IPR028098">
    <property type="entry name" value="Glyco_trans_4-like_N"/>
</dbReference>
<comment type="caution">
    <text evidence="2">The sequence shown here is derived from an EMBL/GenBank/DDBJ whole genome shotgun (WGS) entry which is preliminary data.</text>
</comment>
<name>A0ABS9V4B7_9BACT</name>
<evidence type="ECO:0000313" key="3">
    <source>
        <dbReference type="Proteomes" id="UP001165489"/>
    </source>
</evidence>
<dbReference type="Pfam" id="PF13439">
    <property type="entry name" value="Glyco_transf_4"/>
    <property type="match status" value="1"/>
</dbReference>